<gene>
    <name evidence="1" type="ORF">EPI10_030927</name>
</gene>
<name>A0A5B6X020_9ROSI</name>
<protein>
    <submittedName>
        <fullName evidence="1">Uncharacterized protein</fullName>
    </submittedName>
</protein>
<sequence>MQKGLPKKVSAKLGRTLYSKEDLFYGSMDIDRDGWQGPVQFGHFIGDTTSTNNANPSVQGDYFRGKKNNASHLWKYQAYASGHYTQRMMIDPIAESRNNSWKKPNVILLKLQWEVQTLCPRRHSRRDSEITVGQTG</sequence>
<accession>A0A5B6X020</accession>
<dbReference type="EMBL" id="SMMG02000001">
    <property type="protein sequence ID" value="KAA3487073.1"/>
    <property type="molecule type" value="Genomic_DNA"/>
</dbReference>
<proteinExistence type="predicted"/>
<dbReference type="Proteomes" id="UP000325315">
    <property type="component" value="Unassembled WGS sequence"/>
</dbReference>
<organism evidence="1 2">
    <name type="scientific">Gossypium australe</name>
    <dbReference type="NCBI Taxonomy" id="47621"/>
    <lineage>
        <taxon>Eukaryota</taxon>
        <taxon>Viridiplantae</taxon>
        <taxon>Streptophyta</taxon>
        <taxon>Embryophyta</taxon>
        <taxon>Tracheophyta</taxon>
        <taxon>Spermatophyta</taxon>
        <taxon>Magnoliopsida</taxon>
        <taxon>eudicotyledons</taxon>
        <taxon>Gunneridae</taxon>
        <taxon>Pentapetalae</taxon>
        <taxon>rosids</taxon>
        <taxon>malvids</taxon>
        <taxon>Malvales</taxon>
        <taxon>Malvaceae</taxon>
        <taxon>Malvoideae</taxon>
        <taxon>Gossypium</taxon>
    </lineage>
</organism>
<reference evidence="2" key="1">
    <citation type="journal article" date="2019" name="Plant Biotechnol. J.">
        <title>Genome sequencing of the Australian wild diploid species Gossypium australe highlights disease resistance and delayed gland morphogenesis.</title>
        <authorList>
            <person name="Cai Y."/>
            <person name="Cai X."/>
            <person name="Wang Q."/>
            <person name="Wang P."/>
            <person name="Zhang Y."/>
            <person name="Cai C."/>
            <person name="Xu Y."/>
            <person name="Wang K."/>
            <person name="Zhou Z."/>
            <person name="Wang C."/>
            <person name="Geng S."/>
            <person name="Li B."/>
            <person name="Dong Q."/>
            <person name="Hou Y."/>
            <person name="Wang H."/>
            <person name="Ai P."/>
            <person name="Liu Z."/>
            <person name="Yi F."/>
            <person name="Sun M."/>
            <person name="An G."/>
            <person name="Cheng J."/>
            <person name="Zhang Y."/>
            <person name="Shi Q."/>
            <person name="Xie Y."/>
            <person name="Shi X."/>
            <person name="Chang Y."/>
            <person name="Huang F."/>
            <person name="Chen Y."/>
            <person name="Hong S."/>
            <person name="Mi L."/>
            <person name="Sun Q."/>
            <person name="Zhang L."/>
            <person name="Zhou B."/>
            <person name="Peng R."/>
            <person name="Zhang X."/>
            <person name="Liu F."/>
        </authorList>
    </citation>
    <scope>NUCLEOTIDE SEQUENCE [LARGE SCALE GENOMIC DNA]</scope>
    <source>
        <strain evidence="2">cv. PA1801</strain>
    </source>
</reference>
<dbReference type="AlphaFoldDB" id="A0A5B6X020"/>
<keyword evidence="2" id="KW-1185">Reference proteome</keyword>
<evidence type="ECO:0000313" key="1">
    <source>
        <dbReference type="EMBL" id="KAA3487073.1"/>
    </source>
</evidence>
<comment type="caution">
    <text evidence="1">The sequence shown here is derived from an EMBL/GenBank/DDBJ whole genome shotgun (WGS) entry which is preliminary data.</text>
</comment>
<evidence type="ECO:0000313" key="2">
    <source>
        <dbReference type="Proteomes" id="UP000325315"/>
    </source>
</evidence>